<feature type="region of interest" description="Disordered" evidence="1">
    <location>
        <begin position="196"/>
        <end position="251"/>
    </location>
</feature>
<feature type="region of interest" description="Disordered" evidence="1">
    <location>
        <begin position="142"/>
        <end position="182"/>
    </location>
</feature>
<gene>
    <name evidence="2" type="ORF">TAPDE_005007</name>
</gene>
<comment type="caution">
    <text evidence="2">The sequence shown here is derived from an EMBL/GenBank/DDBJ whole genome shotgun (WGS) entry which is preliminary data.</text>
</comment>
<dbReference type="OrthoDB" id="4505928at2759"/>
<evidence type="ECO:0000313" key="2">
    <source>
        <dbReference type="EMBL" id="CCG84539.1"/>
    </source>
</evidence>
<feature type="compositionally biased region" description="Polar residues" evidence="1">
    <location>
        <begin position="142"/>
        <end position="166"/>
    </location>
</feature>
<organism evidence="2 3">
    <name type="scientific">Taphrina deformans (strain PYCC 5710 / ATCC 11124 / CBS 356.35 / IMI 108563 / JCM 9778 / NBRC 8474)</name>
    <name type="common">Peach leaf curl fungus</name>
    <name type="synonym">Lalaria deformans</name>
    <dbReference type="NCBI Taxonomy" id="1097556"/>
    <lineage>
        <taxon>Eukaryota</taxon>
        <taxon>Fungi</taxon>
        <taxon>Dikarya</taxon>
        <taxon>Ascomycota</taxon>
        <taxon>Taphrinomycotina</taxon>
        <taxon>Taphrinomycetes</taxon>
        <taxon>Taphrinales</taxon>
        <taxon>Taphrinaceae</taxon>
        <taxon>Taphrina</taxon>
    </lineage>
</organism>
<feature type="compositionally biased region" description="Basic and acidic residues" evidence="1">
    <location>
        <begin position="234"/>
        <end position="244"/>
    </location>
</feature>
<evidence type="ECO:0000313" key="3">
    <source>
        <dbReference type="Proteomes" id="UP000013776"/>
    </source>
</evidence>
<dbReference type="EMBL" id="CAHR02000258">
    <property type="protein sequence ID" value="CCG84539.1"/>
    <property type="molecule type" value="Genomic_DNA"/>
</dbReference>
<feature type="region of interest" description="Disordered" evidence="1">
    <location>
        <begin position="92"/>
        <end position="113"/>
    </location>
</feature>
<evidence type="ECO:0000256" key="1">
    <source>
        <dbReference type="SAM" id="MobiDB-lite"/>
    </source>
</evidence>
<name>R4XJ89_TAPDE</name>
<sequence length="251" mass="28497">MDYIATLEEKIRHYEKDGVSATQEMQNTARVIEKQNALLKTWVCRLLPVSEQVLQEWLKSPADMAEACFNVATSASGHHFRTRHVRSPFSKIPANSFLPPQSADPTYTSEPVVPDAQYPTQRKINSSQGQSQFAQRGSFENTLQQVPDSHSTGSWTEPRFEQSNSAPYPGFPSLRPRSASGSQYHFDPVDYANLSETYDTHTPSPYAENIALGNRGLDDPNRYPFPLQPPFHTTQHESFTHEPYRVPYQHQ</sequence>
<protein>
    <submittedName>
        <fullName evidence="2">Uncharacterized protein</fullName>
    </submittedName>
</protein>
<reference evidence="2 3" key="1">
    <citation type="journal article" date="2013" name="MBio">
        <title>Genome sequencing of the plant pathogen Taphrina deformans, the causal agent of peach leaf curl.</title>
        <authorList>
            <person name="Cisse O.H."/>
            <person name="Almeida J.M.G.C.F."/>
            <person name="Fonseca A."/>
            <person name="Kumar A.A."/>
            <person name="Salojaervi J."/>
            <person name="Overmyer K."/>
            <person name="Hauser P.M."/>
            <person name="Pagni M."/>
        </authorList>
    </citation>
    <scope>NUCLEOTIDE SEQUENCE [LARGE SCALE GENOMIC DNA]</scope>
    <source>
        <strain evidence="3">PYCC 5710 / ATCC 11124 / CBS 356.35 / IMI 108563 / JCM 9778 / NBRC 8474</strain>
    </source>
</reference>
<dbReference type="VEuPathDB" id="FungiDB:TAPDE_005007"/>
<keyword evidence="3" id="KW-1185">Reference proteome</keyword>
<dbReference type="AlphaFoldDB" id="R4XJ89"/>
<accession>R4XJ89</accession>
<proteinExistence type="predicted"/>
<dbReference type="Proteomes" id="UP000013776">
    <property type="component" value="Unassembled WGS sequence"/>
</dbReference>